<keyword evidence="2" id="KW-1185">Reference proteome</keyword>
<proteinExistence type="predicted"/>
<organism evidence="1 2">
    <name type="scientific">Actinacidiphila polyblastidii</name>
    <dbReference type="NCBI Taxonomy" id="3110430"/>
    <lineage>
        <taxon>Bacteria</taxon>
        <taxon>Bacillati</taxon>
        <taxon>Actinomycetota</taxon>
        <taxon>Actinomycetes</taxon>
        <taxon>Kitasatosporales</taxon>
        <taxon>Streptomycetaceae</taxon>
        <taxon>Actinacidiphila</taxon>
    </lineage>
</organism>
<accession>A0ABU7P763</accession>
<dbReference type="InterPro" id="IPR043519">
    <property type="entry name" value="NT_sf"/>
</dbReference>
<dbReference type="Proteomes" id="UP001344658">
    <property type="component" value="Unassembled WGS sequence"/>
</dbReference>
<comment type="caution">
    <text evidence="1">The sequence shown here is derived from an EMBL/GenBank/DDBJ whole genome shotgun (WGS) entry which is preliminary data.</text>
</comment>
<protein>
    <submittedName>
        <fullName evidence="1">Nucleotidyltransferase</fullName>
    </submittedName>
</protein>
<dbReference type="SUPFAM" id="SSF81301">
    <property type="entry name" value="Nucleotidyltransferase"/>
    <property type="match status" value="1"/>
</dbReference>
<dbReference type="RefSeq" id="WP_330792970.1">
    <property type="nucleotide sequence ID" value="NZ_JAZEWV010000002.1"/>
</dbReference>
<dbReference type="EMBL" id="JAZEWV010000002">
    <property type="protein sequence ID" value="MEE4541077.1"/>
    <property type="molecule type" value="Genomic_DNA"/>
</dbReference>
<evidence type="ECO:0000313" key="2">
    <source>
        <dbReference type="Proteomes" id="UP001344658"/>
    </source>
</evidence>
<reference evidence="1 2" key="1">
    <citation type="submission" date="2023-12" db="EMBL/GenBank/DDBJ databases">
        <title>Streptomyces sp. V4-01.</title>
        <authorList>
            <person name="Somphong A."/>
            <person name="Phongsopitanun W."/>
        </authorList>
    </citation>
    <scope>NUCLEOTIDE SEQUENCE [LARGE SCALE GENOMIC DNA]</scope>
    <source>
        <strain evidence="1 2">V4-01</strain>
    </source>
</reference>
<name>A0ABU7P763_9ACTN</name>
<evidence type="ECO:0000313" key="1">
    <source>
        <dbReference type="EMBL" id="MEE4541077.1"/>
    </source>
</evidence>
<sequence>MSDAVHALLNRFLGGLREAVPLTALWAHGSLALGDFQPGRSDLDMIAVVAAPVTGPQRTALGALHARLDAEEPLAAKLHCSYVVVEAIGDPAVSHLTWAHRELTARPVTEVSRRELHTGDHTLFGPPPRALLPEVSDAELAAFVRTDLRTFWLPATAMPVRWLQDVWVDLGLLTVARATVTLDDGRLITKGEALDVLARLGAPPAVVADIRARRYGRPLPLPAHRRLRRAQAARAFARARIKATLTGASGAS</sequence>
<gene>
    <name evidence="1" type="ORF">V2S66_03725</name>
</gene>